<accession>A0A9Q0RB52</accession>
<keyword evidence="2" id="KW-0813">Transport</keyword>
<comment type="similarity">
    <text evidence="1">Belongs to the importin alpha family.</text>
</comment>
<comment type="caution">
    <text evidence="5">The sequence shown here is derived from an EMBL/GenBank/DDBJ whole genome shotgun (WGS) entry which is preliminary data.</text>
</comment>
<dbReference type="Proteomes" id="UP001149090">
    <property type="component" value="Unassembled WGS sequence"/>
</dbReference>
<evidence type="ECO:0000256" key="2">
    <source>
        <dbReference type="ARBA" id="ARBA00022448"/>
    </source>
</evidence>
<sequence>MDKISISLESNFSDVRKFPINFITVDMLFETFSVEVKYLEDQSLQKIFPINGEFVDLNPAKEYIIPDERNNENDNQMVLDPLPKVIEQINPKEPQLKFLIQLRKHLSVESHPPIEQAIQLGVISKLVELLHSQSTEIQFESAWILTNIASGNTRQTQAVVQHGALPVFVELLNSPSEEVRDQVVWAIGNIAGVSVYLKLENVVWTISNLCRGKPKPEFSEISKILPFLLKILYSEDEVTVNDALWAISYISDGPNEMIQAVIESGLLFRVVNLLSHKSIEIQVPALRIVGNIVSGDDEQAQTVIDFNAVPHFLKLLSSDKGSIRKETCWTISNITAGTQDQIQTILDAGIIPKLVKIMDADLFAVKKEAAWAIANASSGGSVEQIEYLFNSIFNSTLFQYLFQYLFLYFNI</sequence>
<dbReference type="SUPFAM" id="SSF48371">
    <property type="entry name" value="ARM repeat"/>
    <property type="match status" value="1"/>
</dbReference>
<feature type="repeat" description="ARM" evidence="4">
    <location>
        <begin position="121"/>
        <end position="163"/>
    </location>
</feature>
<organism evidence="5 6">
    <name type="scientific">Anaeramoeba ignava</name>
    <name type="common">Anaerobic marine amoeba</name>
    <dbReference type="NCBI Taxonomy" id="1746090"/>
    <lineage>
        <taxon>Eukaryota</taxon>
        <taxon>Metamonada</taxon>
        <taxon>Anaeramoebidae</taxon>
        <taxon>Anaeramoeba</taxon>
    </lineage>
</organism>
<evidence type="ECO:0000313" key="5">
    <source>
        <dbReference type="EMBL" id="KAJ5073782.1"/>
    </source>
</evidence>
<evidence type="ECO:0000256" key="3">
    <source>
        <dbReference type="ARBA" id="ARBA00022927"/>
    </source>
</evidence>
<dbReference type="OrthoDB" id="29145at2759"/>
<dbReference type="InterPro" id="IPR016024">
    <property type="entry name" value="ARM-type_fold"/>
</dbReference>
<dbReference type="PANTHER" id="PTHR23316">
    <property type="entry name" value="IMPORTIN ALPHA"/>
    <property type="match status" value="1"/>
</dbReference>
<keyword evidence="3" id="KW-0653">Protein transport</keyword>
<feature type="repeat" description="ARM" evidence="4">
    <location>
        <begin position="163"/>
        <end position="191"/>
    </location>
</feature>
<name>A0A9Q0RB52_ANAIG</name>
<dbReference type="Pfam" id="PF00514">
    <property type="entry name" value="Arm"/>
    <property type="match status" value="6"/>
</dbReference>
<dbReference type="GO" id="GO:0015031">
    <property type="term" value="P:protein transport"/>
    <property type="evidence" value="ECO:0007669"/>
    <property type="project" value="UniProtKB-KW"/>
</dbReference>
<evidence type="ECO:0000313" key="6">
    <source>
        <dbReference type="Proteomes" id="UP001149090"/>
    </source>
</evidence>
<dbReference type="Gene3D" id="1.25.10.10">
    <property type="entry name" value="Leucine-rich Repeat Variant"/>
    <property type="match status" value="1"/>
</dbReference>
<dbReference type="InterPro" id="IPR000225">
    <property type="entry name" value="Armadillo"/>
</dbReference>
<dbReference type="EMBL" id="JAPDFW010000072">
    <property type="protein sequence ID" value="KAJ5073782.1"/>
    <property type="molecule type" value="Genomic_DNA"/>
</dbReference>
<dbReference type="OMA" id="FILECGW"/>
<evidence type="ECO:0000256" key="1">
    <source>
        <dbReference type="ARBA" id="ARBA00010394"/>
    </source>
</evidence>
<dbReference type="PROSITE" id="PS50176">
    <property type="entry name" value="ARM_REPEAT"/>
    <property type="match status" value="3"/>
</dbReference>
<dbReference type="SMART" id="SM00185">
    <property type="entry name" value="ARM"/>
    <property type="match status" value="6"/>
</dbReference>
<gene>
    <name evidence="5" type="ORF">M0811_08346</name>
</gene>
<proteinExistence type="inferred from homology"/>
<dbReference type="InterPro" id="IPR011989">
    <property type="entry name" value="ARM-like"/>
</dbReference>
<evidence type="ECO:0000256" key="4">
    <source>
        <dbReference type="PROSITE-ProRule" id="PRU00259"/>
    </source>
</evidence>
<keyword evidence="6" id="KW-1185">Reference proteome</keyword>
<reference evidence="5" key="1">
    <citation type="submission" date="2022-10" db="EMBL/GenBank/DDBJ databases">
        <title>Novel sulphate-reducing endosymbionts in the free-living metamonad Anaeramoeba.</title>
        <authorList>
            <person name="Jerlstrom-Hultqvist J."/>
            <person name="Cepicka I."/>
            <person name="Gallot-Lavallee L."/>
            <person name="Salas-Leiva D."/>
            <person name="Curtis B.A."/>
            <person name="Zahonova K."/>
            <person name="Pipaliya S."/>
            <person name="Dacks J."/>
            <person name="Roger A.J."/>
        </authorList>
    </citation>
    <scope>NUCLEOTIDE SEQUENCE</scope>
    <source>
        <strain evidence="5">BMAN</strain>
    </source>
</reference>
<dbReference type="AlphaFoldDB" id="A0A9Q0RB52"/>
<feature type="repeat" description="ARM" evidence="4">
    <location>
        <begin position="307"/>
        <end position="349"/>
    </location>
</feature>
<protein>
    <submittedName>
        <fullName evidence="5">Importin alpha</fullName>
    </submittedName>
</protein>